<evidence type="ECO:0000256" key="2">
    <source>
        <dbReference type="ARBA" id="ARBA00022670"/>
    </source>
</evidence>
<dbReference type="Pfam" id="PF00082">
    <property type="entry name" value="Peptidase_S8"/>
    <property type="match status" value="1"/>
</dbReference>
<evidence type="ECO:0000313" key="9">
    <source>
        <dbReference type="EMBL" id="SFG88497.1"/>
    </source>
</evidence>
<proteinExistence type="inferred from homology"/>
<keyword evidence="10" id="KW-1185">Reference proteome</keyword>
<feature type="domain" description="Peptidase S8/S53" evidence="8">
    <location>
        <begin position="138"/>
        <end position="418"/>
    </location>
</feature>
<dbReference type="AlphaFoldDB" id="A0A1I2VJU1"/>
<feature type="active site" description="Charge relay system" evidence="5 6">
    <location>
        <position position="147"/>
    </location>
</feature>
<dbReference type="InterPro" id="IPR023827">
    <property type="entry name" value="Peptidase_S8_Asp-AS"/>
</dbReference>
<dbReference type="PROSITE" id="PS00137">
    <property type="entry name" value="SUBTILASE_HIS"/>
    <property type="match status" value="1"/>
</dbReference>
<gene>
    <name evidence="9" type="ORF">SAMN05660649_03011</name>
</gene>
<evidence type="ECO:0000256" key="3">
    <source>
        <dbReference type="ARBA" id="ARBA00022801"/>
    </source>
</evidence>
<name>A0A1I2VJU1_9FIRM</name>
<dbReference type="PRINTS" id="PR00723">
    <property type="entry name" value="SUBTILISIN"/>
</dbReference>
<dbReference type="InterPro" id="IPR023828">
    <property type="entry name" value="Peptidase_S8_Ser-AS"/>
</dbReference>
<evidence type="ECO:0000256" key="7">
    <source>
        <dbReference type="RuleBase" id="RU003355"/>
    </source>
</evidence>
<keyword evidence="4 6" id="KW-0720">Serine protease</keyword>
<dbReference type="OrthoDB" id="9798386at2"/>
<evidence type="ECO:0000313" key="10">
    <source>
        <dbReference type="Proteomes" id="UP000199337"/>
    </source>
</evidence>
<dbReference type="PROSITE" id="PS00136">
    <property type="entry name" value="SUBTILASE_ASP"/>
    <property type="match status" value="1"/>
</dbReference>
<dbReference type="PROSITE" id="PS51892">
    <property type="entry name" value="SUBTILASE"/>
    <property type="match status" value="1"/>
</dbReference>
<dbReference type="STRING" id="341036.SAMN05660649_03011"/>
<dbReference type="GO" id="GO:0004252">
    <property type="term" value="F:serine-type endopeptidase activity"/>
    <property type="evidence" value="ECO:0007669"/>
    <property type="project" value="UniProtKB-UniRule"/>
</dbReference>
<protein>
    <submittedName>
        <fullName evidence="9">Serine protease AprX</fullName>
    </submittedName>
</protein>
<evidence type="ECO:0000256" key="4">
    <source>
        <dbReference type="ARBA" id="ARBA00022825"/>
    </source>
</evidence>
<dbReference type="InterPro" id="IPR036852">
    <property type="entry name" value="Peptidase_S8/S53_dom_sf"/>
</dbReference>
<comment type="similarity">
    <text evidence="1 6 7">Belongs to the peptidase S8 family.</text>
</comment>
<dbReference type="PROSITE" id="PS00138">
    <property type="entry name" value="SUBTILASE_SER"/>
    <property type="match status" value="1"/>
</dbReference>
<dbReference type="InterPro" id="IPR000209">
    <property type="entry name" value="Peptidase_S8/S53_dom"/>
</dbReference>
<sequence>MMLHEVSWIRSSSKLCPALKKAALGWYSPLKYVPCFIQKPLKFIKQHWRKVPVIVQIDEKKVSLLSAEEITAFAGCSIQKQLKVINAFSTRVNAKSLSLLENNHNVKRIWLDREIKAVLDVASPTIQAPPVWEQHLTGKGVTVAVLDSGIYNHPDLAGRIKGFVDLVKQKTSPYDDNGHGTHVAGDIASNGSQSDYLYRGPAPEADLVGVKVLNKMGSGSFSTVIEGIQWCIDNRDYFNIKVLNISLGAAAHDSYRNDPVCQVVEKAWEAGIVVCAAAGNEGPQSKTINTPGIDPLIITVGALDDKNTLILEDDLVNDFSSRGPTIDNLTKPDIVSPGTNIISLRSPGSMLDKQNREARVGNWYISFSGTSMATPVCCGVVAQMLQADNYLTPEQVKTRLMQSARKLDGYDPNVQGMGVIDARRAVGFTAALENKLDRYFV</sequence>
<accession>A0A1I2VJU1</accession>
<dbReference type="PANTHER" id="PTHR43806">
    <property type="entry name" value="PEPTIDASE S8"/>
    <property type="match status" value="1"/>
</dbReference>
<dbReference type="PANTHER" id="PTHR43806:SF65">
    <property type="entry name" value="SERINE PROTEASE APRX"/>
    <property type="match status" value="1"/>
</dbReference>
<feature type="active site" description="Charge relay system" evidence="5 6">
    <location>
        <position position="371"/>
    </location>
</feature>
<dbReference type="RefSeq" id="WP_092472199.1">
    <property type="nucleotide sequence ID" value="NZ_FOOX01000011.1"/>
</dbReference>
<evidence type="ECO:0000259" key="8">
    <source>
        <dbReference type="Pfam" id="PF00082"/>
    </source>
</evidence>
<feature type="active site" description="Charge relay system" evidence="5 6">
    <location>
        <position position="179"/>
    </location>
</feature>
<dbReference type="SUPFAM" id="SSF52743">
    <property type="entry name" value="Subtilisin-like"/>
    <property type="match status" value="1"/>
</dbReference>
<evidence type="ECO:0000256" key="5">
    <source>
        <dbReference type="PIRSR" id="PIRSR615500-1"/>
    </source>
</evidence>
<dbReference type="CDD" id="cd07487">
    <property type="entry name" value="Peptidases_S8_1"/>
    <property type="match status" value="1"/>
</dbReference>
<dbReference type="InterPro" id="IPR050131">
    <property type="entry name" value="Peptidase_S8_subtilisin-like"/>
</dbReference>
<keyword evidence="3 6" id="KW-0378">Hydrolase</keyword>
<dbReference type="GO" id="GO:0006508">
    <property type="term" value="P:proteolysis"/>
    <property type="evidence" value="ECO:0007669"/>
    <property type="project" value="UniProtKB-KW"/>
</dbReference>
<dbReference type="EMBL" id="FOOX01000011">
    <property type="protein sequence ID" value="SFG88497.1"/>
    <property type="molecule type" value="Genomic_DNA"/>
</dbReference>
<dbReference type="Proteomes" id="UP000199337">
    <property type="component" value="Unassembled WGS sequence"/>
</dbReference>
<organism evidence="9 10">
    <name type="scientific">Desulfotruncus arcticus DSM 17038</name>
    <dbReference type="NCBI Taxonomy" id="1121424"/>
    <lineage>
        <taxon>Bacteria</taxon>
        <taxon>Bacillati</taxon>
        <taxon>Bacillota</taxon>
        <taxon>Clostridia</taxon>
        <taxon>Eubacteriales</taxon>
        <taxon>Desulfallaceae</taxon>
        <taxon>Desulfotruncus</taxon>
    </lineage>
</organism>
<dbReference type="Gene3D" id="3.40.50.200">
    <property type="entry name" value="Peptidase S8/S53 domain"/>
    <property type="match status" value="1"/>
</dbReference>
<evidence type="ECO:0000256" key="6">
    <source>
        <dbReference type="PROSITE-ProRule" id="PRU01240"/>
    </source>
</evidence>
<evidence type="ECO:0000256" key="1">
    <source>
        <dbReference type="ARBA" id="ARBA00011073"/>
    </source>
</evidence>
<dbReference type="InterPro" id="IPR015500">
    <property type="entry name" value="Peptidase_S8_subtilisin-rel"/>
</dbReference>
<reference evidence="10" key="1">
    <citation type="submission" date="2016-10" db="EMBL/GenBank/DDBJ databases">
        <authorList>
            <person name="Varghese N."/>
            <person name="Submissions S."/>
        </authorList>
    </citation>
    <scope>NUCLEOTIDE SEQUENCE [LARGE SCALE GENOMIC DNA]</scope>
    <source>
        <strain evidence="10">DSM 17038</strain>
    </source>
</reference>
<dbReference type="InterPro" id="IPR022398">
    <property type="entry name" value="Peptidase_S8_His-AS"/>
</dbReference>
<keyword evidence="2 6" id="KW-0645">Protease</keyword>